<keyword evidence="2" id="KW-0812">Transmembrane</keyword>
<feature type="domain" description="Cleavage inducing molecular chaperone Jiv" evidence="3">
    <location>
        <begin position="49"/>
        <end position="123"/>
    </location>
</feature>
<evidence type="ECO:0000313" key="4">
    <source>
        <dbReference type="Ensembl" id="ENSTGUP00000035414.1"/>
    </source>
</evidence>
<dbReference type="GO" id="GO:0050780">
    <property type="term" value="F:dopamine receptor binding"/>
    <property type="evidence" value="ECO:0007669"/>
    <property type="project" value="TreeGrafter"/>
</dbReference>
<dbReference type="InterPro" id="IPR052317">
    <property type="entry name" value="Viral_replicn-host_int_reg"/>
</dbReference>
<reference evidence="4" key="1">
    <citation type="submission" date="2025-08" db="UniProtKB">
        <authorList>
            <consortium name="Ensembl"/>
        </authorList>
    </citation>
    <scope>IDENTIFICATION</scope>
</reference>
<dbReference type="PANTHER" id="PTHR44665:SF1">
    <property type="entry name" value="DNAJ HOMOLOG SUBFAMILY C MEMBER 14"/>
    <property type="match status" value="1"/>
</dbReference>
<evidence type="ECO:0000259" key="3">
    <source>
        <dbReference type="Pfam" id="PF14901"/>
    </source>
</evidence>
<protein>
    <recommendedName>
        <fullName evidence="3">Cleavage inducing molecular chaperone Jiv domain-containing protein</fullName>
    </recommendedName>
</protein>
<dbReference type="Proteomes" id="UP000007754">
    <property type="component" value="Unplaced"/>
</dbReference>
<dbReference type="GeneTree" id="ENSGT00940000155637"/>
<dbReference type="AlphaFoldDB" id="A0A674HI06"/>
<evidence type="ECO:0000256" key="2">
    <source>
        <dbReference type="SAM" id="Phobius"/>
    </source>
</evidence>
<accession>A0A674HI06</accession>
<feature type="region of interest" description="Disordered" evidence="1">
    <location>
        <begin position="232"/>
        <end position="318"/>
    </location>
</feature>
<proteinExistence type="predicted"/>
<keyword evidence="2" id="KW-1133">Transmembrane helix</keyword>
<dbReference type="Ensembl" id="ENSTGUT00000037865.1">
    <property type="protein sequence ID" value="ENSTGUP00000035414.1"/>
    <property type="gene ID" value="ENSTGUG00000027188.1"/>
</dbReference>
<sequence length="426" mass="45308">MSPRPQCPQSPQCPHIPCIPNIPNVSISPMSPTSQISPTSPNVPKCPRRRFQLDRDPGGGRYCASCGGWHAAEEGDLWAESSLLGLRVTYLACMDGHIYDVTEWAGCQRVVISPDSHRVPCHLSCSARTATPAGRQRSVLGWSVLGCPGGTQGCPGGVLGTWGCPGGTQGCPGGVLGCPGVSWGVLGVDTGGQSWGGGGQECPGVPRDVLGVPRQCPGTSRCAQLCPNPFSLPPQAPPQGQRPLPQHPPGFPGPPFPGTPPGTPPRPGGSPQGGHEAQEEEEGATAAAALRKPSPRPPPQKTKNLKKKNPKKTNTTKKKGLELKKNLFFFFYFIWVSLNKIEWWFLYLKFKKRECGNLGVPKSRYGGTTSGMRRKKNGVTDAVVGAAMLEGSARAQGAVPSWVWAGRRFRRRYRSCGGAGAARTDP</sequence>
<keyword evidence="5" id="KW-1185">Reference proteome</keyword>
<feature type="compositionally biased region" description="Pro residues" evidence="1">
    <location>
        <begin position="245"/>
        <end position="268"/>
    </location>
</feature>
<feature type="compositionally biased region" description="Basic residues" evidence="1">
    <location>
        <begin position="303"/>
        <end position="318"/>
    </location>
</feature>
<feature type="transmembrane region" description="Helical" evidence="2">
    <location>
        <begin position="327"/>
        <end position="348"/>
    </location>
</feature>
<organism evidence="4 5">
    <name type="scientific">Taeniopygia guttata</name>
    <name type="common">Zebra finch</name>
    <name type="synonym">Poephila guttata</name>
    <dbReference type="NCBI Taxonomy" id="59729"/>
    <lineage>
        <taxon>Eukaryota</taxon>
        <taxon>Metazoa</taxon>
        <taxon>Chordata</taxon>
        <taxon>Craniata</taxon>
        <taxon>Vertebrata</taxon>
        <taxon>Euteleostomi</taxon>
        <taxon>Archelosauria</taxon>
        <taxon>Archosauria</taxon>
        <taxon>Dinosauria</taxon>
        <taxon>Saurischia</taxon>
        <taxon>Theropoda</taxon>
        <taxon>Coelurosauria</taxon>
        <taxon>Aves</taxon>
        <taxon>Neognathae</taxon>
        <taxon>Neoaves</taxon>
        <taxon>Telluraves</taxon>
        <taxon>Australaves</taxon>
        <taxon>Passeriformes</taxon>
        <taxon>Passeroidea</taxon>
        <taxon>Estrildidae</taxon>
        <taxon>Estrildinae</taxon>
        <taxon>Taeniopygia</taxon>
    </lineage>
</organism>
<dbReference type="Pfam" id="PF14901">
    <property type="entry name" value="Jiv90"/>
    <property type="match status" value="1"/>
</dbReference>
<reference evidence="4" key="2">
    <citation type="submission" date="2025-09" db="UniProtKB">
        <authorList>
            <consortium name="Ensembl"/>
        </authorList>
    </citation>
    <scope>IDENTIFICATION</scope>
</reference>
<dbReference type="InterPro" id="IPR032843">
    <property type="entry name" value="Jiv"/>
</dbReference>
<evidence type="ECO:0000313" key="5">
    <source>
        <dbReference type="Proteomes" id="UP000007754"/>
    </source>
</evidence>
<dbReference type="InParanoid" id="A0A674HI06"/>
<name>A0A674HI06_TAEGU</name>
<keyword evidence="2" id="KW-0472">Membrane</keyword>
<dbReference type="PANTHER" id="PTHR44665">
    <property type="entry name" value="DNAJ HOMOLOG SUBFAMILY C MEMBER 14"/>
    <property type="match status" value="1"/>
</dbReference>
<evidence type="ECO:0000256" key="1">
    <source>
        <dbReference type="SAM" id="MobiDB-lite"/>
    </source>
</evidence>